<accession>A0A2Z4XG58</accession>
<sequence length="155" mass="17042">MASMGIISGNTNGLRVSEVRHTVDDADANGDLGRLRGDVTRPETVAGEGLEPIHRILGKRSPVVATFLLPFSTTVTGNCINRAIMPRRTGHIRWPMNDTLAWRNRRNSTACSNGRMAWLGVVGTITANDIDLFFAWNLVEQLGQSITVSHILIRH</sequence>
<protein>
    <submittedName>
        <fullName evidence="1">Uncharacterized protein</fullName>
    </submittedName>
</protein>
<proteinExistence type="predicted"/>
<dbReference type="EMBL" id="MH171092">
    <property type="protein sequence ID" value="AXA20107.1"/>
    <property type="molecule type" value="Genomic_DNA"/>
</dbReference>
<organism evidence="1">
    <name type="scientific">Burkholderia gladioli</name>
    <name type="common">Pseudomonas marginata</name>
    <name type="synonym">Phytomonas marginata</name>
    <dbReference type="NCBI Taxonomy" id="28095"/>
    <lineage>
        <taxon>Bacteria</taxon>
        <taxon>Pseudomonadati</taxon>
        <taxon>Pseudomonadota</taxon>
        <taxon>Betaproteobacteria</taxon>
        <taxon>Burkholderiales</taxon>
        <taxon>Burkholderiaceae</taxon>
        <taxon>Burkholderia</taxon>
    </lineage>
</organism>
<evidence type="ECO:0000313" key="1">
    <source>
        <dbReference type="EMBL" id="AXA20107.1"/>
    </source>
</evidence>
<name>A0A2Z4XG58_BURGA</name>
<reference evidence="1" key="1">
    <citation type="journal article" date="2018" name="Nat. Commun.">
        <title>An antifungal polyketide associated with horizontally acquired genes supports symbiont-mediated defense in Lagria villosa beetles.</title>
        <authorList>
            <person name="Florez L.V."/>
            <person name="Scherlach K."/>
            <person name="Miller I.J."/>
            <person name="Rodrigues A."/>
            <person name="Kwan J.C."/>
            <person name="Hertweck C."/>
            <person name="Kaltenpoth M."/>
        </authorList>
    </citation>
    <scope>NUCLEOTIDE SEQUENCE</scope>
    <source>
        <strain evidence="1">Lv-StB</strain>
    </source>
</reference>
<dbReference type="AlphaFoldDB" id="A0A2Z4XG58"/>